<dbReference type="EMBL" id="CM055736">
    <property type="protein sequence ID" value="KAJ8007424.1"/>
    <property type="molecule type" value="Genomic_DNA"/>
</dbReference>
<proteinExistence type="predicted"/>
<dbReference type="Proteomes" id="UP001157502">
    <property type="component" value="Chromosome 9"/>
</dbReference>
<gene>
    <name evidence="1" type="ORF">DPEC_G00117350</name>
</gene>
<comment type="caution">
    <text evidence="1">The sequence shown here is derived from an EMBL/GenBank/DDBJ whole genome shotgun (WGS) entry which is preliminary data.</text>
</comment>
<name>A0ACC2GUF4_DALPE</name>
<evidence type="ECO:0000313" key="1">
    <source>
        <dbReference type="EMBL" id="KAJ8007424.1"/>
    </source>
</evidence>
<accession>A0ACC2GUF4</accession>
<keyword evidence="2" id="KW-1185">Reference proteome</keyword>
<protein>
    <submittedName>
        <fullName evidence="1">Uncharacterized protein</fullName>
    </submittedName>
</protein>
<organism evidence="1 2">
    <name type="scientific">Dallia pectoralis</name>
    <name type="common">Alaska blackfish</name>
    <dbReference type="NCBI Taxonomy" id="75939"/>
    <lineage>
        <taxon>Eukaryota</taxon>
        <taxon>Metazoa</taxon>
        <taxon>Chordata</taxon>
        <taxon>Craniata</taxon>
        <taxon>Vertebrata</taxon>
        <taxon>Euteleostomi</taxon>
        <taxon>Actinopterygii</taxon>
        <taxon>Neopterygii</taxon>
        <taxon>Teleostei</taxon>
        <taxon>Protacanthopterygii</taxon>
        <taxon>Esociformes</taxon>
        <taxon>Umbridae</taxon>
        <taxon>Dallia</taxon>
    </lineage>
</organism>
<reference evidence="1" key="1">
    <citation type="submission" date="2021-05" db="EMBL/GenBank/DDBJ databases">
        <authorList>
            <person name="Pan Q."/>
            <person name="Jouanno E."/>
            <person name="Zahm M."/>
            <person name="Klopp C."/>
            <person name="Cabau C."/>
            <person name="Louis A."/>
            <person name="Berthelot C."/>
            <person name="Parey E."/>
            <person name="Roest Crollius H."/>
            <person name="Montfort J."/>
            <person name="Robinson-Rechavi M."/>
            <person name="Bouchez O."/>
            <person name="Lampietro C."/>
            <person name="Lopez Roques C."/>
            <person name="Donnadieu C."/>
            <person name="Postlethwait J."/>
            <person name="Bobe J."/>
            <person name="Dillon D."/>
            <person name="Chandos A."/>
            <person name="von Hippel F."/>
            <person name="Guiguen Y."/>
        </authorList>
    </citation>
    <scope>NUCLEOTIDE SEQUENCE</scope>
    <source>
        <strain evidence="1">YG-Jan2019</strain>
    </source>
</reference>
<sequence length="112" mass="12676">MWLDIDSEEQDGTNTHILVSCQPTWLFEHADLSENGDENFGLWSTIWGPTVCTRSWFLCSATTKAPLSGAEDKRERNFELGVCLSQEEVRLTGLREKHDISTPLHSTHAMPD</sequence>
<evidence type="ECO:0000313" key="2">
    <source>
        <dbReference type="Proteomes" id="UP001157502"/>
    </source>
</evidence>